<accession>A0A5B8FRY3</accession>
<dbReference type="AlphaFoldDB" id="A0A5B8FRY3"/>
<organism evidence="2 3">
    <name type="scientific">Paroceanicella profunda</name>
    <dbReference type="NCBI Taxonomy" id="2579971"/>
    <lineage>
        <taxon>Bacteria</taxon>
        <taxon>Pseudomonadati</taxon>
        <taxon>Pseudomonadota</taxon>
        <taxon>Alphaproteobacteria</taxon>
        <taxon>Rhodobacterales</taxon>
        <taxon>Paracoccaceae</taxon>
        <taxon>Paroceanicella</taxon>
    </lineage>
</organism>
<gene>
    <name evidence="2" type="ORF">FDP22_06800</name>
</gene>
<feature type="compositionally biased region" description="Basic residues" evidence="1">
    <location>
        <begin position="24"/>
        <end position="34"/>
    </location>
</feature>
<proteinExistence type="predicted"/>
<keyword evidence="3" id="KW-1185">Reference proteome</keyword>
<name>A0A5B8FRY3_9RHOB</name>
<dbReference type="RefSeq" id="WP_138572465.1">
    <property type="nucleotide sequence ID" value="NZ_CP040818.1"/>
</dbReference>
<dbReference type="KEGG" id="ppru:FDP22_06800"/>
<dbReference type="EMBL" id="CP040818">
    <property type="protein sequence ID" value="QDL91516.1"/>
    <property type="molecule type" value="Genomic_DNA"/>
</dbReference>
<dbReference type="OrthoDB" id="7667008at2"/>
<protein>
    <submittedName>
        <fullName evidence="2">Uncharacterized protein</fullName>
    </submittedName>
</protein>
<dbReference type="Proteomes" id="UP000305888">
    <property type="component" value="Chromosome"/>
</dbReference>
<feature type="region of interest" description="Disordered" evidence="1">
    <location>
        <begin position="1"/>
        <end position="39"/>
    </location>
</feature>
<evidence type="ECO:0000313" key="2">
    <source>
        <dbReference type="EMBL" id="QDL91516.1"/>
    </source>
</evidence>
<sequence length="241" mass="25800">MAKPRRKQTAAEIRAGLEGGPTTRSRRISPRRTRRQDGGARGEWVPIEIWESGERITFAGHVTLVRPLRAMNLPPHLVEVGVLYGALSELASASPSVDSLVREGNGSTSESPQVRQLRAALRRIAIRRKLDQAYLALKAVEGLTPLRHVARPGAPKAVADLDKRRESLATGQSGMARPLPITPRALLDLVCMEGCSLGAVLQQHGWVSGGKARAKANVALLAGLDAVAATWSNGVARGNAR</sequence>
<reference evidence="2 3" key="1">
    <citation type="submission" date="2019-06" db="EMBL/GenBank/DDBJ databases">
        <title>Genome sequence of Rhodobacteraceae bacterium D4M1.</title>
        <authorList>
            <person name="Cao J."/>
        </authorList>
    </citation>
    <scope>NUCLEOTIDE SEQUENCE [LARGE SCALE GENOMIC DNA]</scope>
    <source>
        <strain evidence="2 3">D4M1</strain>
    </source>
</reference>
<evidence type="ECO:0000313" key="3">
    <source>
        <dbReference type="Proteomes" id="UP000305888"/>
    </source>
</evidence>
<evidence type="ECO:0000256" key="1">
    <source>
        <dbReference type="SAM" id="MobiDB-lite"/>
    </source>
</evidence>